<dbReference type="AlphaFoldDB" id="A0A929MTW6"/>
<accession>A0A929MTW6</accession>
<dbReference type="NCBIfam" id="TIGR01484">
    <property type="entry name" value="HAD-SF-IIB"/>
    <property type="match status" value="1"/>
</dbReference>
<dbReference type="Gene3D" id="3.30.1240.10">
    <property type="match status" value="1"/>
</dbReference>
<dbReference type="PANTHER" id="PTHR10000:SF53">
    <property type="entry name" value="5-AMINO-6-(5-PHOSPHO-D-RIBITYLAMINO)URACIL PHOSPHATASE YBJI-RELATED"/>
    <property type="match status" value="1"/>
</dbReference>
<dbReference type="SFLD" id="SFLDG01140">
    <property type="entry name" value="C2.B:_Phosphomannomutase_and_P"/>
    <property type="match status" value="1"/>
</dbReference>
<reference evidence="1" key="1">
    <citation type="submission" date="2020-04" db="EMBL/GenBank/DDBJ databases">
        <title>Deep metagenomics examines the oral microbiome during advanced dental caries in children, revealing novel taxa and co-occurrences with host molecules.</title>
        <authorList>
            <person name="Baker J.L."/>
            <person name="Morton J.T."/>
            <person name="Dinis M."/>
            <person name="Alvarez R."/>
            <person name="Tran N.C."/>
            <person name="Knight R."/>
            <person name="Edlund A."/>
        </authorList>
    </citation>
    <scope>NUCLEOTIDE SEQUENCE</scope>
    <source>
        <strain evidence="1">JCVI_23_bin.16</strain>
    </source>
</reference>
<comment type="caution">
    <text evidence="1">The sequence shown here is derived from an EMBL/GenBank/DDBJ whole genome shotgun (WGS) entry which is preliminary data.</text>
</comment>
<dbReference type="NCBIfam" id="TIGR00099">
    <property type="entry name" value="Cof-subfamily"/>
    <property type="match status" value="1"/>
</dbReference>
<dbReference type="InterPro" id="IPR036412">
    <property type="entry name" value="HAD-like_sf"/>
</dbReference>
<dbReference type="Gene3D" id="3.40.50.1000">
    <property type="entry name" value="HAD superfamily/HAD-like"/>
    <property type="match status" value="1"/>
</dbReference>
<dbReference type="InterPro" id="IPR000150">
    <property type="entry name" value="Cof"/>
</dbReference>
<evidence type="ECO:0000313" key="1">
    <source>
        <dbReference type="EMBL" id="MBF0934515.1"/>
    </source>
</evidence>
<dbReference type="Pfam" id="PF08282">
    <property type="entry name" value="Hydrolase_3"/>
    <property type="match status" value="1"/>
</dbReference>
<dbReference type="GO" id="GO:0005829">
    <property type="term" value="C:cytosol"/>
    <property type="evidence" value="ECO:0007669"/>
    <property type="project" value="TreeGrafter"/>
</dbReference>
<dbReference type="GO" id="GO:0016791">
    <property type="term" value="F:phosphatase activity"/>
    <property type="evidence" value="ECO:0007669"/>
    <property type="project" value="TreeGrafter"/>
</dbReference>
<dbReference type="PROSITE" id="PS01229">
    <property type="entry name" value="COF_2"/>
    <property type="match status" value="1"/>
</dbReference>
<dbReference type="EMBL" id="JABZFV010000031">
    <property type="protein sequence ID" value="MBF0934515.1"/>
    <property type="molecule type" value="Genomic_DNA"/>
</dbReference>
<protein>
    <submittedName>
        <fullName evidence="1">HAD family phosphatase</fullName>
    </submittedName>
</protein>
<dbReference type="InterPro" id="IPR023214">
    <property type="entry name" value="HAD_sf"/>
</dbReference>
<dbReference type="SUPFAM" id="SSF56784">
    <property type="entry name" value="HAD-like"/>
    <property type="match status" value="1"/>
</dbReference>
<dbReference type="InterPro" id="IPR006379">
    <property type="entry name" value="HAD-SF_hydro_IIB"/>
</dbReference>
<proteinExistence type="predicted"/>
<gene>
    <name evidence="1" type="ORF">HXK00_02585</name>
</gene>
<dbReference type="Proteomes" id="UP000757900">
    <property type="component" value="Unassembled WGS sequence"/>
</dbReference>
<organism evidence="1 2">
    <name type="scientific">Abiotrophia defectiva</name>
    <name type="common">Streptococcus defectivus</name>
    <dbReference type="NCBI Taxonomy" id="46125"/>
    <lineage>
        <taxon>Bacteria</taxon>
        <taxon>Bacillati</taxon>
        <taxon>Bacillota</taxon>
        <taxon>Bacilli</taxon>
        <taxon>Lactobacillales</taxon>
        <taxon>Aerococcaceae</taxon>
        <taxon>Abiotrophia</taxon>
    </lineage>
</organism>
<sequence>MKLIAIDMDGTLLRGDKSFDLDRFERAVHALKEAGTRVCIASGNSYPKLRGYFDDQLRQELLFASTNGNAIMVEEQGLHYSALDYDTTEAIIDFLNEFSDFFCLVMTDRGSYAVTQDLDALDHFRLYHPHIDHLANFRDLNPEEAILQLSVMSKRSVADNKVMTRILNERFPEGHAVTSGGRWIDVFSPQGGKGKAIRYLQDYLQTDASQTMAFGDSLNDQTMMEVVDYSLAMGNADPDLLAICRYQIGDNESQAVIDILEALVADPSAAFLAQYRR</sequence>
<dbReference type="PANTHER" id="PTHR10000">
    <property type="entry name" value="PHOSPHOSERINE PHOSPHATASE"/>
    <property type="match status" value="1"/>
</dbReference>
<name>A0A929MTW6_ABIDE</name>
<dbReference type="SFLD" id="SFLDS00003">
    <property type="entry name" value="Haloacid_Dehalogenase"/>
    <property type="match status" value="1"/>
</dbReference>
<dbReference type="GO" id="GO:0000287">
    <property type="term" value="F:magnesium ion binding"/>
    <property type="evidence" value="ECO:0007669"/>
    <property type="project" value="TreeGrafter"/>
</dbReference>
<evidence type="ECO:0000313" key="2">
    <source>
        <dbReference type="Proteomes" id="UP000757900"/>
    </source>
</evidence>